<reference evidence="2 3" key="1">
    <citation type="submission" date="2019-07" db="EMBL/GenBank/DDBJ databases">
        <title>Whole genome shotgun sequence of Skermanella aerolata NBRC 106429.</title>
        <authorList>
            <person name="Hosoyama A."/>
            <person name="Uohara A."/>
            <person name="Ohji S."/>
            <person name="Ichikawa N."/>
        </authorList>
    </citation>
    <scope>NUCLEOTIDE SEQUENCE [LARGE SCALE GENOMIC DNA]</scope>
    <source>
        <strain evidence="2 3">NBRC 106429</strain>
    </source>
</reference>
<name>A0A512E217_9PROT</name>
<dbReference type="OrthoDB" id="5356953at2"/>
<sequence>MPKPAAPSTDRFPPEPGSQSAKKESSLNIIRTLRCRTVAQGRFHQLNYIRDLPAQPVMEHEPEGLLSETAAPNALEALLAALGSCLAVGIHANAVVRNIPIHRLELELSAEIDMSAGWRVGRGDPKPIGFEAIHVTVHLEADAPRDALNALIKHATLWSPVANTLHNPVHLDVALASDLDPVTGD</sequence>
<keyword evidence="3" id="KW-1185">Reference proteome</keyword>
<dbReference type="InterPro" id="IPR003718">
    <property type="entry name" value="OsmC/Ohr_fam"/>
</dbReference>
<dbReference type="SUPFAM" id="SSF82784">
    <property type="entry name" value="OsmC-like"/>
    <property type="match status" value="1"/>
</dbReference>
<dbReference type="InterPro" id="IPR052924">
    <property type="entry name" value="OsmC/Ohr_hydroprdx_reductase"/>
</dbReference>
<accession>A0A512E217</accession>
<evidence type="ECO:0000256" key="1">
    <source>
        <dbReference type="SAM" id="MobiDB-lite"/>
    </source>
</evidence>
<feature type="region of interest" description="Disordered" evidence="1">
    <location>
        <begin position="1"/>
        <end position="25"/>
    </location>
</feature>
<dbReference type="InterPro" id="IPR015946">
    <property type="entry name" value="KH_dom-like_a/b"/>
</dbReference>
<protein>
    <submittedName>
        <fullName evidence="2">Peroxiredoxin</fullName>
    </submittedName>
</protein>
<dbReference type="Gene3D" id="3.30.300.20">
    <property type="match status" value="1"/>
</dbReference>
<dbReference type="EMBL" id="BJYZ01000049">
    <property type="protein sequence ID" value="GEO42755.1"/>
    <property type="molecule type" value="Genomic_DNA"/>
</dbReference>
<dbReference type="InterPro" id="IPR036102">
    <property type="entry name" value="OsmC/Ohrsf"/>
</dbReference>
<evidence type="ECO:0000313" key="3">
    <source>
        <dbReference type="Proteomes" id="UP000321523"/>
    </source>
</evidence>
<dbReference type="RefSeq" id="WP_044436431.1">
    <property type="nucleotide sequence ID" value="NZ_BJYZ01000049.1"/>
</dbReference>
<organism evidence="2 3">
    <name type="scientific">Skermanella aerolata</name>
    <dbReference type="NCBI Taxonomy" id="393310"/>
    <lineage>
        <taxon>Bacteria</taxon>
        <taxon>Pseudomonadati</taxon>
        <taxon>Pseudomonadota</taxon>
        <taxon>Alphaproteobacteria</taxon>
        <taxon>Rhodospirillales</taxon>
        <taxon>Azospirillaceae</taxon>
        <taxon>Skermanella</taxon>
    </lineage>
</organism>
<evidence type="ECO:0000313" key="2">
    <source>
        <dbReference type="EMBL" id="GEO42755.1"/>
    </source>
</evidence>
<proteinExistence type="predicted"/>
<dbReference type="Pfam" id="PF02566">
    <property type="entry name" value="OsmC"/>
    <property type="match status" value="1"/>
</dbReference>
<dbReference type="Proteomes" id="UP000321523">
    <property type="component" value="Unassembled WGS sequence"/>
</dbReference>
<comment type="caution">
    <text evidence="2">The sequence shown here is derived from an EMBL/GenBank/DDBJ whole genome shotgun (WGS) entry which is preliminary data.</text>
</comment>
<dbReference type="PANTHER" id="PTHR35368">
    <property type="entry name" value="HYDROPEROXIDE REDUCTASE"/>
    <property type="match status" value="1"/>
</dbReference>
<dbReference type="PANTHER" id="PTHR35368:SF1">
    <property type="entry name" value="HYDROPEROXIDE REDUCTASE"/>
    <property type="match status" value="1"/>
</dbReference>
<gene>
    <name evidence="2" type="ORF">SAE02_69030</name>
</gene>
<dbReference type="AlphaFoldDB" id="A0A512E217"/>